<name>A0ACC2F5B3_DALPE</name>
<organism evidence="1 2">
    <name type="scientific">Dallia pectoralis</name>
    <name type="common">Alaska blackfish</name>
    <dbReference type="NCBI Taxonomy" id="75939"/>
    <lineage>
        <taxon>Eukaryota</taxon>
        <taxon>Metazoa</taxon>
        <taxon>Chordata</taxon>
        <taxon>Craniata</taxon>
        <taxon>Vertebrata</taxon>
        <taxon>Euteleostomi</taxon>
        <taxon>Actinopterygii</taxon>
        <taxon>Neopterygii</taxon>
        <taxon>Teleostei</taxon>
        <taxon>Protacanthopterygii</taxon>
        <taxon>Esociformes</taxon>
        <taxon>Umbridae</taxon>
        <taxon>Dallia</taxon>
    </lineage>
</organism>
<dbReference type="Proteomes" id="UP001157502">
    <property type="component" value="Chromosome 34"/>
</dbReference>
<evidence type="ECO:0000313" key="1">
    <source>
        <dbReference type="EMBL" id="KAJ7986523.1"/>
    </source>
</evidence>
<comment type="caution">
    <text evidence="1">The sequence shown here is derived from an EMBL/GenBank/DDBJ whole genome shotgun (WGS) entry which is preliminary data.</text>
</comment>
<reference evidence="1" key="1">
    <citation type="submission" date="2021-05" db="EMBL/GenBank/DDBJ databases">
        <authorList>
            <person name="Pan Q."/>
            <person name="Jouanno E."/>
            <person name="Zahm M."/>
            <person name="Klopp C."/>
            <person name="Cabau C."/>
            <person name="Louis A."/>
            <person name="Berthelot C."/>
            <person name="Parey E."/>
            <person name="Roest Crollius H."/>
            <person name="Montfort J."/>
            <person name="Robinson-Rechavi M."/>
            <person name="Bouchez O."/>
            <person name="Lampietro C."/>
            <person name="Lopez Roques C."/>
            <person name="Donnadieu C."/>
            <person name="Postlethwait J."/>
            <person name="Bobe J."/>
            <person name="Dillon D."/>
            <person name="Chandos A."/>
            <person name="von Hippel F."/>
            <person name="Guiguen Y."/>
        </authorList>
    </citation>
    <scope>NUCLEOTIDE SEQUENCE</scope>
    <source>
        <strain evidence="1">YG-Jan2019</strain>
    </source>
</reference>
<dbReference type="EMBL" id="CM055761">
    <property type="protein sequence ID" value="KAJ7986523.1"/>
    <property type="molecule type" value="Genomic_DNA"/>
</dbReference>
<protein>
    <submittedName>
        <fullName evidence="1">Uncharacterized protein</fullName>
    </submittedName>
</protein>
<proteinExistence type="predicted"/>
<gene>
    <name evidence="1" type="ORF">DPEC_G00340750</name>
</gene>
<evidence type="ECO:0000313" key="2">
    <source>
        <dbReference type="Proteomes" id="UP001157502"/>
    </source>
</evidence>
<accession>A0ACC2F5B3</accession>
<keyword evidence="2" id="KW-1185">Reference proteome</keyword>
<sequence length="1614" mass="178268">MDKYEKVKKIGEGSFGKAILVISREDGKQYVIKEIGISRMSSKERHESRKEVAVLANMSHPNIVQYKESFEECGCLYIVMDYCEGGDLFKKINSQKGVQFSEEQILDWFVQICLALKHVHDRKILHRDIKSQNIFLTKDGTIQLGDFGIARVLNSTVELARTCIGTPYYLSPEICENKPYNNKSDVWALGCVLYEMCTLKHAFEAGNMKNLVLKIIRGSYPPVSMHYTQDLRSLMALLFRRNPRERPSVNSILEKPFLSHRIFRFLTPEIIAQEFSHSFLHKQPKAGVAHGPPAKRPALAPTPLTSAQKITKPAAKYGVPLSVRKVSDAKKPAERKPAVKHKLAPAPLPAAPQRRVSRVEEERRKSEECARKKRMELMERDRKHREQIFLLKAGQMKRFEREKINRINRAREQGWRHVLSSSGGSSPERKGFVGGGGMMAGFAGHVPGPQLPAPCPALGPVPVQAPRSPYEQYHPALDQQSKSQTKEGAREGATPTAGGETPRWCVPAAAGPVPAAASPVLHNGPSPLPDPDVVRRELKRLEQVAKHAHISRQRGHEAAERANQVQEFLQRKRDAMLNKERAEGQLEYLSRLRQIRLQNFNERQQIKARLRGEKCDSDGSDSQESSVDADLRRKKIEALKAQAQARASVLKEQLEKKRREAYEREKRAWEDHLAARGVKVGTGPGGVVLAPPIEPPTQPGPSLPVQESASIPSAPVISMTAALKDVGALTSGEDSLIKAASFKTDANQSEKKEILRRLNQNLKSQTPEEERPATPLGGQCLVPKPSQPITEKRLYSGGLRRKWEAGDPAVISLAQLTVEEICNRTTDSQAQTTEETVPSGGDRKKWEAAPAAILYVAQQTLEETCIRTAEQTVGDVIQMDVLQDDAPRKAWGRSPDSQVLKVLQEATLQPVTQLLGNVSICEEKPTDTLNPLAKMVELREVKILCPPVTQKTEVMCPEPRPPVTPVTQNTEVMCPEPSPPVTPVTQNTEVMCPEPSPPVTPVTQNTEVMCPEPSPPVTPVTQNTKGMCPEPSPPVTPVTQNTEVMCPEPSPPVTPVTQNTKVMCPEPSPPVTPVTQNTEVMCPEPSPPVTPVTQNTKVMCPEPSPPVTPVTQNTEVMCPEPSPPVTPVTQNTKVMCPEPSPPVTPVTQNTEVMCPEPSQPVTPVTQNTKVKAQEVPTSVDATSEERRLTLLEEMLKTPPEPIELDDPADLESLVLEEGLKQAANPPPGVVQAWEKQALPLGPPDGSVTQAETKEIGERTKKLPEPSGLAPVCDEPLFVKLCSSPAHRRTVALALMSAQSSIEDSSSSLASRSRSVSPLRSKHHSALLIGLSTGQFDANNPKMLRTCSLPDLCRLFSSLQEAIGAVALVNDDNHLDTEEDEAKDDEQSETEEVYEDDDLRELRASMERLLQEDHSQEEEESGDDDDDDDDGEEEEEEGESDLIRNPSEVVEVEGLNGYPPEVDDDDDDNEEDAEVEDELNGMDEEGSGGSPGDEEAGRTLTNGLDGEEPHSSESQLNEEWQSDDSAGEEHCEAGQLDSIFSRLEELRFNLEREMGFENFIEAYNKIKAIHEDEDENIDMGPDMVLNILGTEHQHLYPNILHLVMADGAYQEDNDE</sequence>